<dbReference type="AlphaFoldDB" id="A0A8C4V6G9"/>
<dbReference type="InterPro" id="IPR019792">
    <property type="entry name" value="Gonadoliberin"/>
</dbReference>
<keyword evidence="5 8" id="KW-0372">Hormone</keyword>
<evidence type="ECO:0000256" key="4">
    <source>
        <dbReference type="ARBA" id="ARBA00022685"/>
    </source>
</evidence>
<evidence type="ECO:0000256" key="7">
    <source>
        <dbReference type="ARBA" id="ARBA00022815"/>
    </source>
</evidence>
<accession>A0A8C4V6G9</accession>
<evidence type="ECO:0000256" key="8">
    <source>
        <dbReference type="RuleBase" id="RU000635"/>
    </source>
</evidence>
<evidence type="ECO:0000256" key="6">
    <source>
        <dbReference type="ARBA" id="ARBA00022729"/>
    </source>
</evidence>
<dbReference type="GO" id="GO:0005615">
    <property type="term" value="C:extracellular space"/>
    <property type="evidence" value="ECO:0007669"/>
    <property type="project" value="TreeGrafter"/>
</dbReference>
<dbReference type="PANTHER" id="PTHR10522:SF6">
    <property type="entry name" value="PROGONADOLIBERIN-2"/>
    <property type="match status" value="1"/>
</dbReference>
<dbReference type="InterPro" id="IPR002012">
    <property type="entry name" value="GnRH"/>
</dbReference>
<proteinExistence type="inferred from homology"/>
<feature type="compositionally biased region" description="Pro residues" evidence="9">
    <location>
        <begin position="40"/>
        <end position="67"/>
    </location>
</feature>
<comment type="similarity">
    <text evidence="2 8">Belongs to the GnRH family.</text>
</comment>
<evidence type="ECO:0000256" key="1">
    <source>
        <dbReference type="ARBA" id="ARBA00004613"/>
    </source>
</evidence>
<evidence type="ECO:0000256" key="3">
    <source>
        <dbReference type="ARBA" id="ARBA00022525"/>
    </source>
</evidence>
<evidence type="ECO:0000256" key="5">
    <source>
        <dbReference type="ARBA" id="ARBA00022702"/>
    </source>
</evidence>
<keyword evidence="4" id="KW-0165">Cleavage on pair of basic residues</keyword>
<dbReference type="OrthoDB" id="9398326at2759"/>
<dbReference type="Proteomes" id="UP000694562">
    <property type="component" value="Unplaced"/>
</dbReference>
<feature type="chain" id="PRO_5034612552" description="Progonadoliberin" evidence="10">
    <location>
        <begin position="25"/>
        <end position="67"/>
    </location>
</feature>
<feature type="signal peptide" evidence="10">
    <location>
        <begin position="1"/>
        <end position="24"/>
    </location>
</feature>
<dbReference type="GO" id="GO:0031530">
    <property type="term" value="F:gonadotropin-releasing hormone receptor binding"/>
    <property type="evidence" value="ECO:0007669"/>
    <property type="project" value="TreeGrafter"/>
</dbReference>
<dbReference type="PROSITE" id="PS00473">
    <property type="entry name" value="GNRH"/>
    <property type="match status" value="1"/>
</dbReference>
<dbReference type="Pfam" id="PF00446">
    <property type="entry name" value="GnRH"/>
    <property type="match status" value="1"/>
</dbReference>
<keyword evidence="7 8" id="KW-0027">Amidation</keyword>
<feature type="region of interest" description="Disordered" evidence="9">
    <location>
        <begin position="29"/>
        <end position="67"/>
    </location>
</feature>
<sequence length="67" mass="7126">MAPRALPLLLLLLLLLPAVPPCRAQHWSHGWYPGGKRDPGPAPAPQVRPRSPPAGFPCPVPPGDRPA</sequence>
<dbReference type="Ensembl" id="ENSFTIT00000024308.1">
    <property type="protein sequence ID" value="ENSFTIP00000023338.1"/>
    <property type="gene ID" value="ENSFTIG00000015007.1"/>
</dbReference>
<organism evidence="11 12">
    <name type="scientific">Falco tinnunculus</name>
    <name type="common">Common kestrel</name>
    <dbReference type="NCBI Taxonomy" id="100819"/>
    <lineage>
        <taxon>Eukaryota</taxon>
        <taxon>Metazoa</taxon>
        <taxon>Chordata</taxon>
        <taxon>Craniata</taxon>
        <taxon>Vertebrata</taxon>
        <taxon>Euteleostomi</taxon>
        <taxon>Archelosauria</taxon>
        <taxon>Archosauria</taxon>
        <taxon>Dinosauria</taxon>
        <taxon>Saurischia</taxon>
        <taxon>Theropoda</taxon>
        <taxon>Coelurosauria</taxon>
        <taxon>Aves</taxon>
        <taxon>Neognathae</taxon>
        <taxon>Neoaves</taxon>
        <taxon>Telluraves</taxon>
        <taxon>Australaves</taxon>
        <taxon>Falconiformes</taxon>
        <taxon>Falconidae</taxon>
        <taxon>Falco</taxon>
    </lineage>
</organism>
<dbReference type="GO" id="GO:0005183">
    <property type="term" value="F:gonadotropin hormone-releasing hormone activity"/>
    <property type="evidence" value="ECO:0007669"/>
    <property type="project" value="TreeGrafter"/>
</dbReference>
<evidence type="ECO:0000313" key="11">
    <source>
        <dbReference type="Ensembl" id="ENSFTIP00000023338.1"/>
    </source>
</evidence>
<evidence type="ECO:0000313" key="12">
    <source>
        <dbReference type="Proteomes" id="UP000694562"/>
    </source>
</evidence>
<keyword evidence="6 10" id="KW-0732">Signal</keyword>
<protein>
    <recommendedName>
        <fullName evidence="8">Progonadoliberin</fullName>
    </recommendedName>
    <component>
        <recommendedName>
            <fullName evidence="8">Gonadoliberin</fullName>
        </recommendedName>
        <alternativeName>
            <fullName evidence="8">Gonadotropin-releasing hormone</fullName>
            <shortName evidence="8">GnRH</shortName>
        </alternativeName>
        <alternativeName>
            <fullName evidence="8">Luliberin</fullName>
        </alternativeName>
        <alternativeName>
            <fullName evidence="8">Luteinizing hormone-releasing hormone</fullName>
            <shortName evidence="8">LH-RH</shortName>
        </alternativeName>
    </component>
    <component>
        <recommendedName>
            <fullName evidence="8">GnRH-associated peptide</fullName>
        </recommendedName>
        <alternativeName>
            <fullName evidence="8">GnRH-associated peptide</fullName>
        </alternativeName>
    </component>
</protein>
<evidence type="ECO:0000256" key="10">
    <source>
        <dbReference type="SAM" id="SignalP"/>
    </source>
</evidence>
<comment type="subcellular location">
    <subcellularLocation>
        <location evidence="1 8">Secreted</location>
    </subcellularLocation>
</comment>
<dbReference type="PANTHER" id="PTHR10522">
    <property type="entry name" value="GONADOLIBERIN"/>
    <property type="match status" value="1"/>
</dbReference>
<reference evidence="11" key="2">
    <citation type="submission" date="2025-09" db="UniProtKB">
        <authorList>
            <consortium name="Ensembl"/>
        </authorList>
    </citation>
    <scope>IDENTIFICATION</scope>
</reference>
<evidence type="ECO:0000256" key="9">
    <source>
        <dbReference type="SAM" id="MobiDB-lite"/>
    </source>
</evidence>
<name>A0A8C4V6G9_FALTI</name>
<keyword evidence="12" id="KW-1185">Reference proteome</keyword>
<reference evidence="11" key="1">
    <citation type="submission" date="2025-08" db="UniProtKB">
        <authorList>
            <consortium name="Ensembl"/>
        </authorList>
    </citation>
    <scope>IDENTIFICATION</scope>
</reference>
<keyword evidence="3" id="KW-0964">Secreted</keyword>
<evidence type="ECO:0000256" key="2">
    <source>
        <dbReference type="ARBA" id="ARBA00010968"/>
    </source>
</evidence>
<comment type="function">
    <text evidence="8">Stimulates the secretion of gonadotropins.</text>
</comment>